<evidence type="ECO:0000313" key="10">
    <source>
        <dbReference type="EMBL" id="CAH3116248.1"/>
    </source>
</evidence>
<feature type="domain" description="Fibronectin type-III" evidence="9">
    <location>
        <begin position="402"/>
        <end position="498"/>
    </location>
</feature>
<dbReference type="PROSITE" id="PS50853">
    <property type="entry name" value="FN3"/>
    <property type="match status" value="3"/>
</dbReference>
<keyword evidence="7" id="KW-1015">Disulfide bond</keyword>
<dbReference type="PROSITE" id="PS01285">
    <property type="entry name" value="FA58C_1"/>
    <property type="match status" value="1"/>
</dbReference>
<dbReference type="SMART" id="SM00060">
    <property type="entry name" value="FN3"/>
    <property type="match status" value="3"/>
</dbReference>
<evidence type="ECO:0000259" key="9">
    <source>
        <dbReference type="PROSITE" id="PS50853"/>
    </source>
</evidence>
<keyword evidence="5" id="KW-1133">Transmembrane helix</keyword>
<evidence type="ECO:0000259" key="8">
    <source>
        <dbReference type="PROSITE" id="PS50022"/>
    </source>
</evidence>
<dbReference type="Proteomes" id="UP001159428">
    <property type="component" value="Unassembled WGS sequence"/>
</dbReference>
<dbReference type="Pfam" id="PF00754">
    <property type="entry name" value="F5_F8_type_C"/>
    <property type="match status" value="1"/>
</dbReference>
<dbReference type="InterPro" id="IPR008979">
    <property type="entry name" value="Galactose-bd-like_sf"/>
</dbReference>
<dbReference type="FunFam" id="2.60.40.10:FF:000028">
    <property type="entry name" value="Neuronal cell adhesion molecule"/>
    <property type="match status" value="1"/>
</dbReference>
<dbReference type="FunFam" id="2.60.40.10:FF:000093">
    <property type="entry name" value="Down syndrome cell adhesion molecule, isoform B"/>
    <property type="match status" value="1"/>
</dbReference>
<evidence type="ECO:0000256" key="6">
    <source>
        <dbReference type="ARBA" id="ARBA00023136"/>
    </source>
</evidence>
<sequence>MNHLTNQIVEISVHLLNCVYRHGSFLRLLVLNYYFVVCNMEAIGLATGGAIPDSSFTASSHYDSRYQPSYARLNGNNRGWAPKTTTNPADYLQVDLLYEYIICAVATQGANGINEWTTNYKIHLSLDGITFFTYKENNTDKVFPGNSNQRGIIKNNLREFASGKFIRFQPTAYYSFKALMVEVYGILLTKVPSQPPAAFNLTASSPTSIAASWQLPPVLARHGGSITGFNLFYKEKSSAGLTTTLPINSGSTLSQNVVELDKYTEYEFQILAFTSDGDGPKTPVKVERTKEDVPSGSPGNFTVTASSSTNVTAFWQLPSADSRNGIIVGFKLFYKRKSSGEPATVITINNGTTSAKDITGLFKYTEYELQVLAFTSVGDGPKSSSRIERTKEDDFIAVPSKPPNNFTVDVISSTSIKTSWQLPPEDSRNGVVRGFKLYYKKRGSTGLLNTLTIGNETIRTKDVIGLEKYTQYEFQVLAFTSVGDGAKSSAKVARTKEDGRTLVTRVSDGTQIDLPT</sequence>
<evidence type="ECO:0000256" key="2">
    <source>
        <dbReference type="ARBA" id="ARBA00022692"/>
    </source>
</evidence>
<dbReference type="PANTHER" id="PTHR44170">
    <property type="entry name" value="PROTEIN SIDEKICK"/>
    <property type="match status" value="1"/>
</dbReference>
<dbReference type="InterPro" id="IPR000421">
    <property type="entry name" value="FA58C"/>
</dbReference>
<evidence type="ECO:0000256" key="4">
    <source>
        <dbReference type="ARBA" id="ARBA00022737"/>
    </source>
</evidence>
<evidence type="ECO:0000256" key="1">
    <source>
        <dbReference type="ARBA" id="ARBA00004370"/>
    </source>
</evidence>
<organism evidence="10 11">
    <name type="scientific">Pocillopora meandrina</name>
    <dbReference type="NCBI Taxonomy" id="46732"/>
    <lineage>
        <taxon>Eukaryota</taxon>
        <taxon>Metazoa</taxon>
        <taxon>Cnidaria</taxon>
        <taxon>Anthozoa</taxon>
        <taxon>Hexacorallia</taxon>
        <taxon>Scleractinia</taxon>
        <taxon>Astrocoeniina</taxon>
        <taxon>Pocilloporidae</taxon>
        <taxon>Pocillopora</taxon>
    </lineage>
</organism>
<dbReference type="GO" id="GO:0016020">
    <property type="term" value="C:membrane"/>
    <property type="evidence" value="ECO:0007669"/>
    <property type="project" value="UniProtKB-SubCell"/>
</dbReference>
<keyword evidence="6" id="KW-0472">Membrane</keyword>
<evidence type="ECO:0000256" key="7">
    <source>
        <dbReference type="ARBA" id="ARBA00023157"/>
    </source>
</evidence>
<comment type="caution">
    <text evidence="10">The sequence shown here is derived from an EMBL/GenBank/DDBJ whole genome shotgun (WGS) entry which is preliminary data.</text>
</comment>
<name>A0AAU9WJQ9_9CNID</name>
<keyword evidence="4" id="KW-0677">Repeat</keyword>
<dbReference type="SUPFAM" id="SSF49265">
    <property type="entry name" value="Fibronectin type III"/>
    <property type="match status" value="2"/>
</dbReference>
<dbReference type="CDD" id="cd00063">
    <property type="entry name" value="FN3"/>
    <property type="match status" value="3"/>
</dbReference>
<dbReference type="InterPro" id="IPR003961">
    <property type="entry name" value="FN3_dom"/>
</dbReference>
<gene>
    <name evidence="10" type="ORF">PMEA_00006349</name>
</gene>
<dbReference type="Gene3D" id="2.60.40.10">
    <property type="entry name" value="Immunoglobulins"/>
    <property type="match status" value="3"/>
</dbReference>
<dbReference type="PANTHER" id="PTHR44170:SF6">
    <property type="entry name" value="CONTACTIN"/>
    <property type="match status" value="1"/>
</dbReference>
<dbReference type="PROSITE" id="PS50022">
    <property type="entry name" value="FA58C_3"/>
    <property type="match status" value="1"/>
</dbReference>
<feature type="domain" description="F5/8 type C" evidence="8">
    <location>
        <begin position="38"/>
        <end position="186"/>
    </location>
</feature>
<dbReference type="InterPro" id="IPR036116">
    <property type="entry name" value="FN3_sf"/>
</dbReference>
<dbReference type="InterPro" id="IPR013783">
    <property type="entry name" value="Ig-like_fold"/>
</dbReference>
<protein>
    <submittedName>
        <fullName evidence="10">Uncharacterized protein</fullName>
    </submittedName>
</protein>
<dbReference type="AlphaFoldDB" id="A0AAU9WJQ9"/>
<dbReference type="Pfam" id="PF00041">
    <property type="entry name" value="fn3"/>
    <property type="match status" value="3"/>
</dbReference>
<dbReference type="SUPFAM" id="SSF49785">
    <property type="entry name" value="Galactose-binding domain-like"/>
    <property type="match status" value="1"/>
</dbReference>
<evidence type="ECO:0000256" key="3">
    <source>
        <dbReference type="ARBA" id="ARBA00022729"/>
    </source>
</evidence>
<proteinExistence type="predicted"/>
<dbReference type="SMART" id="SM00231">
    <property type="entry name" value="FA58C"/>
    <property type="match status" value="1"/>
</dbReference>
<dbReference type="GO" id="GO:0098609">
    <property type="term" value="P:cell-cell adhesion"/>
    <property type="evidence" value="ECO:0007669"/>
    <property type="project" value="TreeGrafter"/>
</dbReference>
<feature type="domain" description="Fibronectin type-III" evidence="9">
    <location>
        <begin position="195"/>
        <end position="292"/>
    </location>
</feature>
<dbReference type="CDD" id="cd00057">
    <property type="entry name" value="FA58C"/>
    <property type="match status" value="1"/>
</dbReference>
<dbReference type="Gene3D" id="2.60.120.260">
    <property type="entry name" value="Galactose-binding domain-like"/>
    <property type="match status" value="1"/>
</dbReference>
<feature type="domain" description="Fibronectin type-III" evidence="9">
    <location>
        <begin position="297"/>
        <end position="393"/>
    </location>
</feature>
<accession>A0AAU9WJQ9</accession>
<keyword evidence="3" id="KW-0732">Signal</keyword>
<reference evidence="10 11" key="1">
    <citation type="submission" date="2022-05" db="EMBL/GenBank/DDBJ databases">
        <authorList>
            <consortium name="Genoscope - CEA"/>
            <person name="William W."/>
        </authorList>
    </citation>
    <scope>NUCLEOTIDE SEQUENCE [LARGE SCALE GENOMIC DNA]</scope>
</reference>
<evidence type="ECO:0000256" key="5">
    <source>
        <dbReference type="ARBA" id="ARBA00022989"/>
    </source>
</evidence>
<keyword evidence="11" id="KW-1185">Reference proteome</keyword>
<evidence type="ECO:0000313" key="11">
    <source>
        <dbReference type="Proteomes" id="UP001159428"/>
    </source>
</evidence>
<comment type="subcellular location">
    <subcellularLocation>
        <location evidence="1">Membrane</location>
    </subcellularLocation>
</comment>
<keyword evidence="2" id="KW-0812">Transmembrane</keyword>
<dbReference type="EMBL" id="CALNXJ010000015">
    <property type="protein sequence ID" value="CAH3116248.1"/>
    <property type="molecule type" value="Genomic_DNA"/>
</dbReference>